<proteinExistence type="predicted"/>
<dbReference type="Proteomes" id="UP000494363">
    <property type="component" value="Unassembled WGS sequence"/>
</dbReference>
<evidence type="ECO:0000313" key="2">
    <source>
        <dbReference type="Proteomes" id="UP000494363"/>
    </source>
</evidence>
<name>A0A6J5F3S4_9BURK</name>
<evidence type="ECO:0000313" key="1">
    <source>
        <dbReference type="EMBL" id="CAB3773499.1"/>
    </source>
</evidence>
<dbReference type="EMBL" id="CADIKH010000076">
    <property type="protein sequence ID" value="CAB3773499.1"/>
    <property type="molecule type" value="Genomic_DNA"/>
</dbReference>
<protein>
    <submittedName>
        <fullName evidence="1">Uncharacterized protein</fullName>
    </submittedName>
</protein>
<sequence length="452" mass="47690">MRIELSARRWEAAFLSDAARAHSAAVHAASSSGARWLPQRTMLHREAIQVPTTPEWRGFGLEALTDHQIVMERARTRPLAQVDVDVTSARLARQGAQGGNRADRTGQAVREAVAAARRAYSVPAAVQQAADTATRRLPVAWQGAREAVRAALEANAEPSTALRAALVAGADPVAVVEAARERRIDEHVIMAVSRDAFATVLQALAAAVALGGSADDALRLARIEGVDPRAALCAVREAGAALGAALEMEASRAEDTDQRAALRAQAHLAEMDAEPHAVLRAALALGAKAGAVLSAALDIVQAVRVPQTLELGGAKLRGGGDPRPAGSVALDALAHPELRMTGLDTHERVLARLDGAEAAFQAEVSRVKAALAVTRQTLGRAGIGEQKARALEYNDELKGLEEALGDGDAHAIRAQARALEDRANDEALIRKLLTDADYETILRHLQAVVVMT</sequence>
<keyword evidence="2" id="KW-1185">Reference proteome</keyword>
<reference evidence="1 2" key="1">
    <citation type="submission" date="2020-04" db="EMBL/GenBank/DDBJ databases">
        <authorList>
            <person name="De Canck E."/>
        </authorList>
    </citation>
    <scope>NUCLEOTIDE SEQUENCE [LARGE SCALE GENOMIC DNA]</scope>
    <source>
        <strain evidence="1 2">LMG 29542</strain>
    </source>
</reference>
<accession>A0A6J5F3S4</accession>
<dbReference type="AlphaFoldDB" id="A0A6J5F3S4"/>
<organism evidence="1 2">
    <name type="scientific">Paraburkholderia humisilvae</name>
    <dbReference type="NCBI Taxonomy" id="627669"/>
    <lineage>
        <taxon>Bacteria</taxon>
        <taxon>Pseudomonadati</taxon>
        <taxon>Pseudomonadota</taxon>
        <taxon>Betaproteobacteria</taxon>
        <taxon>Burkholderiales</taxon>
        <taxon>Burkholderiaceae</taxon>
        <taxon>Paraburkholderia</taxon>
    </lineage>
</organism>
<gene>
    <name evidence="1" type="ORF">LMG29542_07262</name>
</gene>